<dbReference type="EC" id="5.4.99.62" evidence="2"/>
<comment type="caution">
    <text evidence="4">The sequence shown here is derived from an EMBL/GenBank/DDBJ whole genome shotgun (WGS) entry which is preliminary data.</text>
</comment>
<organism evidence="4 5">
    <name type="scientific">Actinokineospora soli</name>
    <dbReference type="NCBI Taxonomy" id="1048753"/>
    <lineage>
        <taxon>Bacteria</taxon>
        <taxon>Bacillati</taxon>
        <taxon>Actinomycetota</taxon>
        <taxon>Actinomycetes</taxon>
        <taxon>Pseudonocardiales</taxon>
        <taxon>Pseudonocardiaceae</taxon>
        <taxon>Actinokineospora</taxon>
    </lineage>
</organism>
<protein>
    <recommendedName>
        <fullName evidence="2">D-ribose pyranase</fullName>
        <ecNumber evidence="2">5.4.99.62</ecNumber>
    </recommendedName>
</protein>
<reference evidence="5" key="1">
    <citation type="journal article" date="2019" name="Int. J. Syst. Evol. Microbiol.">
        <title>The Global Catalogue of Microorganisms (GCM) 10K type strain sequencing project: providing services to taxonomists for standard genome sequencing and annotation.</title>
        <authorList>
            <consortium name="The Broad Institute Genomics Platform"/>
            <consortium name="The Broad Institute Genome Sequencing Center for Infectious Disease"/>
            <person name="Wu L."/>
            <person name="Ma J."/>
        </authorList>
    </citation>
    <scope>NUCLEOTIDE SEQUENCE [LARGE SCALE GENOMIC DNA]</scope>
    <source>
        <strain evidence="5">JCM 17695</strain>
    </source>
</reference>
<accession>A0ABW2TLW2</accession>
<dbReference type="SUPFAM" id="SSF102546">
    <property type="entry name" value="RbsD-like"/>
    <property type="match status" value="1"/>
</dbReference>
<comment type="catalytic activity">
    <reaction evidence="1">
        <text>beta-D-ribopyranose = beta-D-ribofuranose</text>
        <dbReference type="Rhea" id="RHEA:25432"/>
        <dbReference type="ChEBI" id="CHEBI:27476"/>
        <dbReference type="ChEBI" id="CHEBI:47002"/>
        <dbReference type="EC" id="5.4.99.62"/>
    </reaction>
</comment>
<evidence type="ECO:0000256" key="2">
    <source>
        <dbReference type="ARBA" id="ARBA00012862"/>
    </source>
</evidence>
<dbReference type="EMBL" id="JBHTEY010000004">
    <property type="protein sequence ID" value="MFC7614359.1"/>
    <property type="molecule type" value="Genomic_DNA"/>
</dbReference>
<dbReference type="Pfam" id="PF05025">
    <property type="entry name" value="RbsD_FucU"/>
    <property type="match status" value="1"/>
</dbReference>
<evidence type="ECO:0000313" key="4">
    <source>
        <dbReference type="EMBL" id="MFC7614359.1"/>
    </source>
</evidence>
<keyword evidence="3" id="KW-0413">Isomerase</keyword>
<sequence length="62" mass="6700">MLRYPLLHPPLLAALAAAGHGSKVLLADSNYAHRTNTHHRATLVHLNLSPDVLTVDQVLTPS</sequence>
<dbReference type="InterPro" id="IPR023750">
    <property type="entry name" value="RbsD-like_sf"/>
</dbReference>
<dbReference type="InterPro" id="IPR007721">
    <property type="entry name" value="RbsD_FucU"/>
</dbReference>
<gene>
    <name evidence="4" type="ORF">ACFQV2_13340</name>
</gene>
<evidence type="ECO:0000256" key="3">
    <source>
        <dbReference type="ARBA" id="ARBA00023235"/>
    </source>
</evidence>
<proteinExistence type="predicted"/>
<name>A0ABW2TLW2_9PSEU</name>
<evidence type="ECO:0000256" key="1">
    <source>
        <dbReference type="ARBA" id="ARBA00000223"/>
    </source>
</evidence>
<dbReference type="Proteomes" id="UP001596512">
    <property type="component" value="Unassembled WGS sequence"/>
</dbReference>
<keyword evidence="5" id="KW-1185">Reference proteome</keyword>
<dbReference type="Gene3D" id="3.40.1650.10">
    <property type="entry name" value="RbsD-like domain"/>
    <property type="match status" value="1"/>
</dbReference>
<evidence type="ECO:0000313" key="5">
    <source>
        <dbReference type="Proteomes" id="UP001596512"/>
    </source>
</evidence>